<dbReference type="EMBL" id="AP017424">
    <property type="protein sequence ID" value="BAU85208.1"/>
    <property type="molecule type" value="Genomic_DNA"/>
</dbReference>
<sequence>MTSPAPVRVDGVRNLRDAGGVGALPPGTLFRSGALHALAPDGARQLAALGIRTVVDLRSRPEAAERPDALHGVGIAHAHVPVFAERGWPAGQPELYEAMAGRAGHATLAVLRRLTAEGAEDGGPVLVHCASGKDRTGVVVAAVQSLFGASGAEVTADFVRSNAELGLSAAPLTSEAMPGHNTLPVAPAHLLAALRWIRAHHGSLPAWLRAHGATERELAALPPTAV</sequence>
<feature type="domain" description="Tyrosine specific protein phosphatases" evidence="2">
    <location>
        <begin position="105"/>
        <end position="142"/>
    </location>
</feature>
<dbReference type="Gene3D" id="3.90.190.10">
    <property type="entry name" value="Protein tyrosine phosphatase superfamily"/>
    <property type="match status" value="1"/>
</dbReference>
<dbReference type="SUPFAM" id="SSF52799">
    <property type="entry name" value="(Phosphotyrosine protein) phosphatases II"/>
    <property type="match status" value="1"/>
</dbReference>
<name>A0A169NS70_STRLU</name>
<protein>
    <submittedName>
        <fullName evidence="3">Tyrosine phosphatase</fullName>
    </submittedName>
</protein>
<dbReference type="PANTHER" id="PTHR31126:SF1">
    <property type="entry name" value="TYROSINE SPECIFIC PROTEIN PHOSPHATASES DOMAIN-CONTAINING PROTEIN"/>
    <property type="match status" value="1"/>
</dbReference>
<dbReference type="PANTHER" id="PTHR31126">
    <property type="entry name" value="TYROSINE-PROTEIN PHOSPHATASE"/>
    <property type="match status" value="1"/>
</dbReference>
<dbReference type="InterPro" id="IPR016130">
    <property type="entry name" value="Tyr_Pase_AS"/>
</dbReference>
<keyword evidence="4" id="KW-1185">Reference proteome</keyword>
<proteinExistence type="inferred from homology"/>
<dbReference type="Pfam" id="PF13350">
    <property type="entry name" value="Y_phosphatase3"/>
    <property type="match status" value="1"/>
</dbReference>
<reference evidence="3 4" key="1">
    <citation type="journal article" date="2016" name="Genome Announc.">
        <title>Complete Genome Sequence of Thiostrepton-Producing Streptomyces laurentii ATCC 31255.</title>
        <authorList>
            <person name="Doi K."/>
            <person name="Fujino Y."/>
            <person name="Nagayoshi Y."/>
            <person name="Ohshima T."/>
            <person name="Ogata S."/>
        </authorList>
    </citation>
    <scope>NUCLEOTIDE SEQUENCE [LARGE SCALE GENOMIC DNA]</scope>
    <source>
        <strain evidence="3 4">ATCC 31255</strain>
    </source>
</reference>
<dbReference type="PROSITE" id="PS00383">
    <property type="entry name" value="TYR_PHOSPHATASE_1"/>
    <property type="match status" value="1"/>
</dbReference>
<evidence type="ECO:0000313" key="4">
    <source>
        <dbReference type="Proteomes" id="UP000217676"/>
    </source>
</evidence>
<dbReference type="AlphaFoldDB" id="A0A169NS70"/>
<accession>A0A169NS70</accession>
<evidence type="ECO:0000256" key="1">
    <source>
        <dbReference type="ARBA" id="ARBA00009580"/>
    </source>
</evidence>
<evidence type="ECO:0000313" key="3">
    <source>
        <dbReference type="EMBL" id="BAU85208.1"/>
    </source>
</evidence>
<dbReference type="InterPro" id="IPR000387">
    <property type="entry name" value="Tyr_Pase_dom"/>
</dbReference>
<dbReference type="GO" id="GO:0004721">
    <property type="term" value="F:phosphoprotein phosphatase activity"/>
    <property type="evidence" value="ECO:0007669"/>
    <property type="project" value="InterPro"/>
</dbReference>
<gene>
    <name evidence="3" type="ORF">SLA_4320</name>
</gene>
<dbReference type="InterPro" id="IPR029021">
    <property type="entry name" value="Prot-tyrosine_phosphatase-like"/>
</dbReference>
<dbReference type="PROSITE" id="PS50056">
    <property type="entry name" value="TYR_PHOSPHATASE_2"/>
    <property type="match status" value="1"/>
</dbReference>
<evidence type="ECO:0000259" key="2">
    <source>
        <dbReference type="PROSITE" id="PS50056"/>
    </source>
</evidence>
<dbReference type="Proteomes" id="UP000217676">
    <property type="component" value="Chromosome"/>
</dbReference>
<dbReference type="InterPro" id="IPR026893">
    <property type="entry name" value="Tyr/Ser_Pase_IphP-type"/>
</dbReference>
<comment type="similarity">
    <text evidence="1">Belongs to the protein-tyrosine phosphatase family.</text>
</comment>
<dbReference type="KEGG" id="slau:SLA_4320"/>
<organism evidence="3 4">
    <name type="scientific">Streptomyces laurentii</name>
    <dbReference type="NCBI Taxonomy" id="39478"/>
    <lineage>
        <taxon>Bacteria</taxon>
        <taxon>Bacillati</taxon>
        <taxon>Actinomycetota</taxon>
        <taxon>Actinomycetes</taxon>
        <taxon>Kitasatosporales</taxon>
        <taxon>Streptomycetaceae</taxon>
        <taxon>Streptomyces</taxon>
    </lineage>
</organism>